<comment type="cofactor">
    <cofactor evidence="6">
        <name>[2Fe-2S] cluster</name>
        <dbReference type="ChEBI" id="CHEBI:190135"/>
    </cofactor>
</comment>
<evidence type="ECO:0000256" key="6">
    <source>
        <dbReference type="ARBA" id="ARBA00034078"/>
    </source>
</evidence>
<dbReference type="InterPro" id="IPR012675">
    <property type="entry name" value="Beta-grasp_dom_sf"/>
</dbReference>
<dbReference type="InterPro" id="IPR036010">
    <property type="entry name" value="2Fe-2S_ferredoxin-like_sf"/>
</dbReference>
<name>A0A084SUA2_9BACT</name>
<evidence type="ECO:0000256" key="5">
    <source>
        <dbReference type="ARBA" id="ARBA00023014"/>
    </source>
</evidence>
<feature type="domain" description="2Fe-2S ferredoxin-type" evidence="7">
    <location>
        <begin position="2"/>
        <end position="100"/>
    </location>
</feature>
<organism evidence="8 9">
    <name type="scientific">Archangium violaceum Cb vi76</name>
    <dbReference type="NCBI Taxonomy" id="1406225"/>
    <lineage>
        <taxon>Bacteria</taxon>
        <taxon>Pseudomonadati</taxon>
        <taxon>Myxococcota</taxon>
        <taxon>Myxococcia</taxon>
        <taxon>Myxococcales</taxon>
        <taxon>Cystobacterineae</taxon>
        <taxon>Archangiaceae</taxon>
        <taxon>Archangium</taxon>
    </lineage>
</organism>
<gene>
    <name evidence="8" type="ORF">Q664_17075</name>
</gene>
<dbReference type="RefSeq" id="WP_043395835.1">
    <property type="nucleotide sequence ID" value="NZ_JPMI01000109.1"/>
</dbReference>
<dbReference type="PROSITE" id="PS51085">
    <property type="entry name" value="2FE2S_FER_2"/>
    <property type="match status" value="1"/>
</dbReference>
<proteinExistence type="inferred from homology"/>
<evidence type="ECO:0000256" key="4">
    <source>
        <dbReference type="ARBA" id="ARBA00023004"/>
    </source>
</evidence>
<dbReference type="PRINTS" id="PR00355">
    <property type="entry name" value="ADRENODOXIN"/>
</dbReference>
<evidence type="ECO:0000313" key="9">
    <source>
        <dbReference type="Proteomes" id="UP000028547"/>
    </source>
</evidence>
<dbReference type="SUPFAM" id="SSF54292">
    <property type="entry name" value="2Fe-2S ferredoxin-like"/>
    <property type="match status" value="1"/>
</dbReference>
<protein>
    <submittedName>
        <fullName evidence="8">Ferredoxin</fullName>
    </submittedName>
</protein>
<dbReference type="GO" id="GO:0140647">
    <property type="term" value="P:P450-containing electron transport chain"/>
    <property type="evidence" value="ECO:0007669"/>
    <property type="project" value="InterPro"/>
</dbReference>
<sequence>MPKVHFKSPLQDVTVEVSTGTTLLDAAEKAGAQVGHSCGGVCACSTCHIWVRKGLESLSEQTDQEMDRLDMGFDVRPYSRLSCQTELGNEDIAVEITEESLTAYMDENPAVRRRLESEGKWPLKK</sequence>
<dbReference type="AlphaFoldDB" id="A0A084SUA2"/>
<dbReference type="GO" id="GO:0051537">
    <property type="term" value="F:2 iron, 2 sulfur cluster binding"/>
    <property type="evidence" value="ECO:0007669"/>
    <property type="project" value="UniProtKB-KW"/>
</dbReference>
<reference evidence="8 9" key="1">
    <citation type="submission" date="2014-07" db="EMBL/GenBank/DDBJ databases">
        <title>Draft Genome Sequence of Gephyronic Acid Producer, Cystobacter violaceus Strain Cb vi76.</title>
        <authorList>
            <person name="Stevens D.C."/>
            <person name="Young J."/>
            <person name="Carmichael R."/>
            <person name="Tan J."/>
            <person name="Taylor R.E."/>
        </authorList>
    </citation>
    <scope>NUCLEOTIDE SEQUENCE [LARGE SCALE GENOMIC DNA]</scope>
    <source>
        <strain evidence="8 9">Cb vi76</strain>
    </source>
</reference>
<dbReference type="InterPro" id="IPR001055">
    <property type="entry name" value="Adrenodoxin-like"/>
</dbReference>
<evidence type="ECO:0000256" key="1">
    <source>
        <dbReference type="ARBA" id="ARBA00010914"/>
    </source>
</evidence>
<keyword evidence="2" id="KW-0001">2Fe-2S</keyword>
<evidence type="ECO:0000259" key="7">
    <source>
        <dbReference type="PROSITE" id="PS51085"/>
    </source>
</evidence>
<dbReference type="EMBL" id="JPMI01000109">
    <property type="protein sequence ID" value="KFA92037.1"/>
    <property type="molecule type" value="Genomic_DNA"/>
</dbReference>
<keyword evidence="4" id="KW-0408">Iron</keyword>
<dbReference type="PANTHER" id="PTHR23426">
    <property type="entry name" value="FERREDOXIN/ADRENODOXIN"/>
    <property type="match status" value="1"/>
</dbReference>
<keyword evidence="3" id="KW-0479">Metal-binding</keyword>
<dbReference type="Gene3D" id="3.10.20.30">
    <property type="match status" value="1"/>
</dbReference>
<dbReference type="PANTHER" id="PTHR23426:SF65">
    <property type="entry name" value="FERREDOXIN-2, MITOCHONDRIAL"/>
    <property type="match status" value="1"/>
</dbReference>
<accession>A0A084SUA2</accession>
<evidence type="ECO:0000256" key="3">
    <source>
        <dbReference type="ARBA" id="ARBA00022723"/>
    </source>
</evidence>
<dbReference type="InterPro" id="IPR001041">
    <property type="entry name" value="2Fe-2S_ferredoxin-type"/>
</dbReference>
<dbReference type="Pfam" id="PF00111">
    <property type="entry name" value="Fer2"/>
    <property type="match status" value="1"/>
</dbReference>
<evidence type="ECO:0000256" key="2">
    <source>
        <dbReference type="ARBA" id="ARBA00022714"/>
    </source>
</evidence>
<comment type="caution">
    <text evidence="8">The sequence shown here is derived from an EMBL/GenBank/DDBJ whole genome shotgun (WGS) entry which is preliminary data.</text>
</comment>
<dbReference type="CDD" id="cd00207">
    <property type="entry name" value="fer2"/>
    <property type="match status" value="1"/>
</dbReference>
<evidence type="ECO:0000313" key="8">
    <source>
        <dbReference type="EMBL" id="KFA92037.1"/>
    </source>
</evidence>
<keyword evidence="5" id="KW-0411">Iron-sulfur</keyword>
<dbReference type="Proteomes" id="UP000028547">
    <property type="component" value="Unassembled WGS sequence"/>
</dbReference>
<dbReference type="GO" id="GO:0046872">
    <property type="term" value="F:metal ion binding"/>
    <property type="evidence" value="ECO:0007669"/>
    <property type="project" value="UniProtKB-KW"/>
</dbReference>
<comment type="similarity">
    <text evidence="1">Belongs to the adrenodoxin/putidaredoxin family.</text>
</comment>
<dbReference type="GO" id="GO:0009055">
    <property type="term" value="F:electron transfer activity"/>
    <property type="evidence" value="ECO:0007669"/>
    <property type="project" value="TreeGrafter"/>
</dbReference>